<dbReference type="Proteomes" id="UP000007486">
    <property type="component" value="Chromosome"/>
</dbReference>
<dbReference type="EMBL" id="CP002530">
    <property type="protein sequence ID" value="ADY35256.1"/>
    <property type="molecule type" value="Genomic_DNA"/>
</dbReference>
<evidence type="ECO:0000313" key="1">
    <source>
        <dbReference type="EMBL" id="ADY35256.1"/>
    </source>
</evidence>
<dbReference type="STRING" id="667015.Bacsa_0662"/>
<sequence length="64" mass="7380">MFAVAHATICIGRRRYIQKEMLIDEGAVLGRHVLMEPPEQLKALQLLQMTIIKIGKRKKEDSYV</sequence>
<protein>
    <submittedName>
        <fullName evidence="1">Uncharacterized protein</fullName>
    </submittedName>
</protein>
<keyword evidence="2" id="KW-1185">Reference proteome</keyword>
<dbReference type="AlphaFoldDB" id="F0R101"/>
<gene>
    <name evidence="1" type="ordered locus">Bacsa_0662</name>
</gene>
<name>F0R101_PHOSB</name>
<reference evidence="1 2" key="1">
    <citation type="journal article" date="2011" name="Stand. Genomic Sci.">
        <title>Complete genome sequence of Bacteroides salanitronis type strain (BL78).</title>
        <authorList>
            <person name="Gronow S."/>
            <person name="Held B."/>
            <person name="Lucas S."/>
            <person name="Lapidus A."/>
            <person name="Del Rio T.G."/>
            <person name="Nolan M."/>
            <person name="Tice H."/>
            <person name="Deshpande S."/>
            <person name="Cheng J.F."/>
            <person name="Pitluck S."/>
            <person name="Liolios K."/>
            <person name="Pagani I."/>
            <person name="Ivanova N."/>
            <person name="Mavromatis K."/>
            <person name="Pati A."/>
            <person name="Tapia R."/>
            <person name="Han C."/>
            <person name="Goodwin L."/>
            <person name="Chen A."/>
            <person name="Palaniappan K."/>
            <person name="Land M."/>
            <person name="Hauser L."/>
            <person name="Chang Y.J."/>
            <person name="Jeffries C.D."/>
            <person name="Brambilla E.M."/>
            <person name="Rohde M."/>
            <person name="Goker M."/>
            <person name="Detter J.C."/>
            <person name="Woyke T."/>
            <person name="Bristow J."/>
            <person name="Markowitz V."/>
            <person name="Hugenholtz P."/>
            <person name="Kyrpides N.C."/>
            <person name="Klenk H.P."/>
            <person name="Eisen J.A."/>
        </authorList>
    </citation>
    <scope>NUCLEOTIDE SEQUENCE [LARGE SCALE GENOMIC DNA]</scope>
    <source>
        <strain evidence="1 2">DSM 18170</strain>
    </source>
</reference>
<dbReference type="HOGENOM" id="CLU_2858481_0_0_10"/>
<dbReference type="KEGG" id="bsa:Bacsa_0662"/>
<evidence type="ECO:0000313" key="2">
    <source>
        <dbReference type="Proteomes" id="UP000007486"/>
    </source>
</evidence>
<accession>F0R101</accession>
<organism evidence="1 2">
    <name type="scientific">Phocaeicola salanitronis (strain DSM 18170 / JCM 13657 / CCUG 60908 / BL78)</name>
    <name type="common">Bacteroides salanitronis</name>
    <dbReference type="NCBI Taxonomy" id="667015"/>
    <lineage>
        <taxon>Bacteria</taxon>
        <taxon>Pseudomonadati</taxon>
        <taxon>Bacteroidota</taxon>
        <taxon>Bacteroidia</taxon>
        <taxon>Bacteroidales</taxon>
        <taxon>Bacteroidaceae</taxon>
        <taxon>Phocaeicola</taxon>
    </lineage>
</organism>
<proteinExistence type="predicted"/>